<name>A0A317CJ87_9GAMM</name>
<protein>
    <recommendedName>
        <fullName evidence="9">Threonine transporter</fullName>
    </recommendedName>
</protein>
<dbReference type="PANTHER" id="PTHR30086:SF20">
    <property type="entry name" value="ARGININE EXPORTER PROTEIN ARGO-RELATED"/>
    <property type="match status" value="1"/>
</dbReference>
<proteinExistence type="predicted"/>
<sequence length="201" mass="22140">MGSLSEFVLWLGIIFPLVFSAGPGNVLCAVCGASNGFKKSIPFILGLDLVYTTYALLAGFGLSAIVLKYPKLFFIVQIGGVLYILWLGYKFLIRKGIQTKELEGQLTFMDGVISQALNVKGITIVMTMYSQFLDKDESIIYEVLSLSLALLVLNLCTHMTWSFGGSWMAKKFASSYAVQVQSKVFGLMLIGIAVWLLYQSL</sequence>
<dbReference type="EMBL" id="QGKL01000019">
    <property type="protein sequence ID" value="PWQ97493.1"/>
    <property type="molecule type" value="Genomic_DNA"/>
</dbReference>
<evidence type="ECO:0000313" key="8">
    <source>
        <dbReference type="Proteomes" id="UP000245506"/>
    </source>
</evidence>
<evidence type="ECO:0000313" key="7">
    <source>
        <dbReference type="EMBL" id="PWQ97493.1"/>
    </source>
</evidence>
<dbReference type="RefSeq" id="WP_109822535.1">
    <property type="nucleotide sequence ID" value="NZ_QGKL01000019.1"/>
</dbReference>
<evidence type="ECO:0000256" key="1">
    <source>
        <dbReference type="ARBA" id="ARBA00004651"/>
    </source>
</evidence>
<feature type="transmembrane region" description="Helical" evidence="6">
    <location>
        <begin position="139"/>
        <end position="160"/>
    </location>
</feature>
<keyword evidence="8" id="KW-1185">Reference proteome</keyword>
<keyword evidence="3 6" id="KW-0812">Transmembrane</keyword>
<comment type="subcellular location">
    <subcellularLocation>
        <location evidence="1">Cell membrane</location>
        <topology evidence="1">Multi-pass membrane protein</topology>
    </subcellularLocation>
</comment>
<dbReference type="InterPro" id="IPR001123">
    <property type="entry name" value="LeuE-type"/>
</dbReference>
<dbReference type="GO" id="GO:0005886">
    <property type="term" value="C:plasma membrane"/>
    <property type="evidence" value="ECO:0007669"/>
    <property type="project" value="UniProtKB-SubCell"/>
</dbReference>
<keyword evidence="4 6" id="KW-1133">Transmembrane helix</keyword>
<dbReference type="AlphaFoldDB" id="A0A317CJ87"/>
<feature type="transmembrane region" description="Helical" evidence="6">
    <location>
        <begin position="72"/>
        <end position="92"/>
    </location>
</feature>
<feature type="transmembrane region" description="Helical" evidence="6">
    <location>
        <begin position="44"/>
        <end position="65"/>
    </location>
</feature>
<evidence type="ECO:0008006" key="9">
    <source>
        <dbReference type="Google" id="ProtNLM"/>
    </source>
</evidence>
<keyword evidence="2" id="KW-1003">Cell membrane</keyword>
<evidence type="ECO:0000256" key="4">
    <source>
        <dbReference type="ARBA" id="ARBA00022989"/>
    </source>
</evidence>
<dbReference type="PANTHER" id="PTHR30086">
    <property type="entry name" value="ARGININE EXPORTER PROTEIN ARGO"/>
    <property type="match status" value="1"/>
</dbReference>
<organism evidence="7 8">
    <name type="scientific">Leucothrix arctica</name>
    <dbReference type="NCBI Taxonomy" id="1481894"/>
    <lineage>
        <taxon>Bacteria</taxon>
        <taxon>Pseudomonadati</taxon>
        <taxon>Pseudomonadota</taxon>
        <taxon>Gammaproteobacteria</taxon>
        <taxon>Thiotrichales</taxon>
        <taxon>Thiotrichaceae</taxon>
        <taxon>Leucothrix</taxon>
    </lineage>
</organism>
<keyword evidence="5 6" id="KW-0472">Membrane</keyword>
<accession>A0A317CJ87</accession>
<gene>
    <name evidence="7" type="ORF">DKT75_06090</name>
</gene>
<evidence type="ECO:0000256" key="6">
    <source>
        <dbReference type="SAM" id="Phobius"/>
    </source>
</evidence>
<dbReference type="Pfam" id="PF01810">
    <property type="entry name" value="LysE"/>
    <property type="match status" value="1"/>
</dbReference>
<evidence type="ECO:0000256" key="2">
    <source>
        <dbReference type="ARBA" id="ARBA00022475"/>
    </source>
</evidence>
<feature type="transmembrane region" description="Helical" evidence="6">
    <location>
        <begin position="180"/>
        <end position="198"/>
    </location>
</feature>
<evidence type="ECO:0000256" key="3">
    <source>
        <dbReference type="ARBA" id="ARBA00022692"/>
    </source>
</evidence>
<evidence type="ECO:0000256" key="5">
    <source>
        <dbReference type="ARBA" id="ARBA00023136"/>
    </source>
</evidence>
<dbReference type="Proteomes" id="UP000245506">
    <property type="component" value="Unassembled WGS sequence"/>
</dbReference>
<reference evidence="7 8" key="1">
    <citation type="submission" date="2018-05" db="EMBL/GenBank/DDBJ databases">
        <title>Leucothrix arctica sp. nov., isolated from Arctic seawater.</title>
        <authorList>
            <person name="Choi A."/>
            <person name="Baek K."/>
        </authorList>
    </citation>
    <scope>NUCLEOTIDE SEQUENCE [LARGE SCALE GENOMIC DNA]</scope>
    <source>
        <strain evidence="7 8">IMCC9719</strain>
    </source>
</reference>
<comment type="caution">
    <text evidence="7">The sequence shown here is derived from an EMBL/GenBank/DDBJ whole genome shotgun (WGS) entry which is preliminary data.</text>
</comment>
<dbReference type="OrthoDB" id="9812084at2"/>
<dbReference type="GO" id="GO:0015171">
    <property type="term" value="F:amino acid transmembrane transporter activity"/>
    <property type="evidence" value="ECO:0007669"/>
    <property type="project" value="TreeGrafter"/>
</dbReference>